<protein>
    <submittedName>
        <fullName evidence="1">Uncharacterized protein</fullName>
    </submittedName>
</protein>
<dbReference type="Proteomes" id="UP000436088">
    <property type="component" value="Unassembled WGS sequence"/>
</dbReference>
<proteinExistence type="predicted"/>
<accession>A0A6A3B4B4</accession>
<dbReference type="AlphaFoldDB" id="A0A6A3B4B4"/>
<reference evidence="1" key="1">
    <citation type="submission" date="2019-09" db="EMBL/GenBank/DDBJ databases">
        <title>Draft genome information of white flower Hibiscus syriacus.</title>
        <authorList>
            <person name="Kim Y.-M."/>
        </authorList>
    </citation>
    <scope>NUCLEOTIDE SEQUENCE [LARGE SCALE GENOMIC DNA]</scope>
    <source>
        <strain evidence="1">YM2019G1</strain>
    </source>
</reference>
<sequence length="218" mass="24753">MDCEGGLVMMDRAEIYTTAPFNPVKEAVAFVRSLSFSCSNSPPTSRTGSLFFITLFIHGEKGPSRLGTVTTELEKARERVWRNRRQMMEFEMEDVKIAPGSASMKKEPSLEKIRDLRKSTLFDSSYPSTCRHGLGCNGSGKSNKSCMKSWADQTCRCCFAWKPHLTCQKIHRMKGKNTSRMMNLRKRCKSLIRSSEGKIMCAIHCEGFKKLEILEVSR</sequence>
<gene>
    <name evidence="1" type="ORF">F3Y22_tig00110328pilonHSYRG00774</name>
</gene>
<name>A0A6A3B4B4_HIBSY</name>
<keyword evidence="2" id="KW-1185">Reference proteome</keyword>
<comment type="caution">
    <text evidence="1">The sequence shown here is derived from an EMBL/GenBank/DDBJ whole genome shotgun (WGS) entry which is preliminary data.</text>
</comment>
<organism evidence="1 2">
    <name type="scientific">Hibiscus syriacus</name>
    <name type="common">Rose of Sharon</name>
    <dbReference type="NCBI Taxonomy" id="106335"/>
    <lineage>
        <taxon>Eukaryota</taxon>
        <taxon>Viridiplantae</taxon>
        <taxon>Streptophyta</taxon>
        <taxon>Embryophyta</taxon>
        <taxon>Tracheophyta</taxon>
        <taxon>Spermatophyta</taxon>
        <taxon>Magnoliopsida</taxon>
        <taxon>eudicotyledons</taxon>
        <taxon>Gunneridae</taxon>
        <taxon>Pentapetalae</taxon>
        <taxon>rosids</taxon>
        <taxon>malvids</taxon>
        <taxon>Malvales</taxon>
        <taxon>Malvaceae</taxon>
        <taxon>Malvoideae</taxon>
        <taxon>Hibiscus</taxon>
    </lineage>
</organism>
<evidence type="ECO:0000313" key="1">
    <source>
        <dbReference type="EMBL" id="KAE8709889.1"/>
    </source>
</evidence>
<dbReference type="EMBL" id="VEPZ02000934">
    <property type="protein sequence ID" value="KAE8709889.1"/>
    <property type="molecule type" value="Genomic_DNA"/>
</dbReference>
<evidence type="ECO:0000313" key="2">
    <source>
        <dbReference type="Proteomes" id="UP000436088"/>
    </source>
</evidence>